<evidence type="ECO:0000256" key="3">
    <source>
        <dbReference type="ARBA" id="ARBA00006213"/>
    </source>
</evidence>
<organism evidence="9 10">
    <name type="scientific">Vigna mungo</name>
    <name type="common">Black gram</name>
    <name type="synonym">Phaseolus mungo</name>
    <dbReference type="NCBI Taxonomy" id="3915"/>
    <lineage>
        <taxon>Eukaryota</taxon>
        <taxon>Viridiplantae</taxon>
        <taxon>Streptophyta</taxon>
        <taxon>Embryophyta</taxon>
        <taxon>Tracheophyta</taxon>
        <taxon>Spermatophyta</taxon>
        <taxon>Magnoliopsida</taxon>
        <taxon>eudicotyledons</taxon>
        <taxon>Gunneridae</taxon>
        <taxon>Pentapetalae</taxon>
        <taxon>rosids</taxon>
        <taxon>fabids</taxon>
        <taxon>Fabales</taxon>
        <taxon>Fabaceae</taxon>
        <taxon>Papilionoideae</taxon>
        <taxon>50 kb inversion clade</taxon>
        <taxon>NPAAA clade</taxon>
        <taxon>indigoferoid/millettioid clade</taxon>
        <taxon>Phaseoleae</taxon>
        <taxon>Vigna</taxon>
    </lineage>
</organism>
<gene>
    <name evidence="9" type="ORF">V8G54_003679</name>
</gene>
<feature type="transmembrane region" description="Helical" evidence="8">
    <location>
        <begin position="545"/>
        <end position="565"/>
    </location>
</feature>
<feature type="transmembrane region" description="Helical" evidence="8">
    <location>
        <begin position="586"/>
        <end position="603"/>
    </location>
</feature>
<dbReference type="AlphaFoldDB" id="A0AAQ3PCM1"/>
<feature type="transmembrane region" description="Helical" evidence="8">
    <location>
        <begin position="965"/>
        <end position="986"/>
    </location>
</feature>
<feature type="transmembrane region" description="Helical" evidence="8">
    <location>
        <begin position="857"/>
        <end position="878"/>
    </location>
</feature>
<feature type="transmembrane region" description="Helical" evidence="8">
    <location>
        <begin position="180"/>
        <end position="201"/>
    </location>
</feature>
<feature type="transmembrane region" description="Helical" evidence="8">
    <location>
        <begin position="92"/>
        <end position="111"/>
    </location>
</feature>
<feature type="transmembrane region" description="Helical" evidence="8">
    <location>
        <begin position="1061"/>
        <end position="1080"/>
    </location>
</feature>
<feature type="transmembrane region" description="Helical" evidence="8">
    <location>
        <begin position="898"/>
        <end position="916"/>
    </location>
</feature>
<feature type="transmembrane region" description="Helical" evidence="8">
    <location>
        <begin position="53"/>
        <end position="72"/>
    </location>
</feature>
<comment type="similarity">
    <text evidence="2">Belongs to the OB-RGRP/VPS55 family.</text>
</comment>
<feature type="transmembrane region" description="Helical" evidence="8">
    <location>
        <begin position="993"/>
        <end position="1010"/>
    </location>
</feature>
<evidence type="ECO:0000256" key="2">
    <source>
        <dbReference type="ARBA" id="ARBA00005645"/>
    </source>
</evidence>
<keyword evidence="4" id="KW-0813">Transport</keyword>
<keyword evidence="5 8" id="KW-0812">Transmembrane</keyword>
<feature type="transmembrane region" description="Helical" evidence="8">
    <location>
        <begin position="123"/>
        <end position="141"/>
    </location>
</feature>
<feature type="transmembrane region" description="Helical" evidence="8">
    <location>
        <begin position="336"/>
        <end position="352"/>
    </location>
</feature>
<evidence type="ECO:0000256" key="7">
    <source>
        <dbReference type="ARBA" id="ARBA00023136"/>
    </source>
</evidence>
<feature type="transmembrane region" description="Helical" evidence="8">
    <location>
        <begin position="260"/>
        <end position="282"/>
    </location>
</feature>
<proteinExistence type="inferred from homology"/>
<feature type="transmembrane region" description="Helical" evidence="8">
    <location>
        <begin position="729"/>
        <end position="749"/>
    </location>
</feature>
<feature type="transmembrane region" description="Helical" evidence="8">
    <location>
        <begin position="937"/>
        <end position="959"/>
    </location>
</feature>
<dbReference type="PANTHER" id="PTHR31376">
    <property type="entry name" value="OS09G0467300 PROTEIN-RELATED"/>
    <property type="match status" value="1"/>
</dbReference>
<accession>A0AAQ3PCM1</accession>
<feature type="transmembrane region" description="Helical" evidence="8">
    <location>
        <begin position="410"/>
        <end position="432"/>
    </location>
</feature>
<dbReference type="InterPro" id="IPR007262">
    <property type="entry name" value="Vps55/LEPROT"/>
</dbReference>
<dbReference type="SUPFAM" id="SSF103481">
    <property type="entry name" value="Multidrug resistance efflux transporter EmrE"/>
    <property type="match status" value="2"/>
</dbReference>
<keyword evidence="6 8" id="KW-1133">Transmembrane helix</keyword>
<dbReference type="InterPro" id="IPR030182">
    <property type="entry name" value="PUP_plant"/>
</dbReference>
<dbReference type="GO" id="GO:0015211">
    <property type="term" value="F:purine nucleoside transmembrane transporter activity"/>
    <property type="evidence" value="ECO:0007669"/>
    <property type="project" value="InterPro"/>
</dbReference>
<dbReference type="Pfam" id="PF16913">
    <property type="entry name" value="PUNUT"/>
    <property type="match status" value="3"/>
</dbReference>
<feature type="transmembrane region" description="Helical" evidence="8">
    <location>
        <begin position="824"/>
        <end position="845"/>
    </location>
</feature>
<evidence type="ECO:0000256" key="1">
    <source>
        <dbReference type="ARBA" id="ARBA00004141"/>
    </source>
</evidence>
<feature type="transmembrane region" description="Helical" evidence="8">
    <location>
        <begin position="511"/>
        <end position="529"/>
    </location>
</feature>
<evidence type="ECO:0000313" key="9">
    <source>
        <dbReference type="EMBL" id="WVZ25135.1"/>
    </source>
</evidence>
<feature type="transmembrane region" description="Helical" evidence="8">
    <location>
        <begin position="453"/>
        <end position="474"/>
    </location>
</feature>
<comment type="similarity">
    <text evidence="3">Belongs to the purine permeases (TC 2.A.7.14) family.</text>
</comment>
<feature type="transmembrane region" description="Helical" evidence="8">
    <location>
        <begin position="623"/>
        <end position="644"/>
    </location>
</feature>
<dbReference type="InterPro" id="IPR037185">
    <property type="entry name" value="EmrE-like"/>
</dbReference>
<evidence type="ECO:0000256" key="8">
    <source>
        <dbReference type="SAM" id="Phobius"/>
    </source>
</evidence>
<keyword evidence="10" id="KW-1185">Reference proteome</keyword>
<feature type="transmembrane region" description="Helical" evidence="8">
    <location>
        <begin position="288"/>
        <end position="309"/>
    </location>
</feature>
<evidence type="ECO:0000256" key="6">
    <source>
        <dbReference type="ARBA" id="ARBA00022989"/>
    </source>
</evidence>
<feature type="transmembrane region" description="Helical" evidence="8">
    <location>
        <begin position="800"/>
        <end position="818"/>
    </location>
</feature>
<feature type="transmembrane region" description="Helical" evidence="8">
    <location>
        <begin position="678"/>
        <end position="696"/>
    </location>
</feature>
<comment type="subcellular location">
    <subcellularLocation>
        <location evidence="1">Membrane</location>
        <topology evidence="1">Multi-pass membrane protein</topology>
    </subcellularLocation>
</comment>
<feature type="transmembrane region" description="Helical" evidence="8">
    <location>
        <begin position="221"/>
        <end position="239"/>
    </location>
</feature>
<evidence type="ECO:0000256" key="5">
    <source>
        <dbReference type="ARBA" id="ARBA00022692"/>
    </source>
</evidence>
<dbReference type="PANTHER" id="PTHR31376:SF16">
    <property type="entry name" value="PURINE PERMEASE-RELATED"/>
    <property type="match status" value="1"/>
</dbReference>
<feature type="transmembrane region" description="Helical" evidence="8">
    <location>
        <begin position="486"/>
        <end position="504"/>
    </location>
</feature>
<dbReference type="GO" id="GO:0016020">
    <property type="term" value="C:membrane"/>
    <property type="evidence" value="ECO:0007669"/>
    <property type="project" value="UniProtKB-SubCell"/>
</dbReference>
<feature type="transmembrane region" description="Helical" evidence="8">
    <location>
        <begin position="20"/>
        <end position="41"/>
    </location>
</feature>
<evidence type="ECO:0000256" key="4">
    <source>
        <dbReference type="ARBA" id="ARBA00022448"/>
    </source>
</evidence>
<feature type="transmembrane region" description="Helical" evidence="8">
    <location>
        <begin position="147"/>
        <end position="168"/>
    </location>
</feature>
<name>A0AAQ3PCM1_VIGMU</name>
<feature type="transmembrane region" description="Helical" evidence="8">
    <location>
        <begin position="364"/>
        <end position="383"/>
    </location>
</feature>
<sequence length="1089" mass="120395">MSTAVTQQPQHSAFGKYKRWLRLSIYTILLLAGQCTATLLGRFYFDKGGKSKWIATFAQSGGFPLLIPLLFYSAKSTNHDSSKTKTEPRSSVMIPLYLSFGLMSAVMDLLYSYGLSCLPLSTFALICATQLAFNAVATYLINSQKFTALILNSVVVLTMSVILIALNTESEDTNLPKEKQLIGIFCALTASAMFALHQSLLQLYFVKIAKTEETYPSLLKMNFYPMLVAAVVGLVGLFGSGDWRSMGREMKEFKYGGVSYVMTLVWIAVTWQIACIGMLGLIFEVSSLFSVVIGNLELTVTPILAVFVFHDKIYGVKIIAFLLAIWGFLWLNATKFLSGASAVGSIATPAILKHADVISWGALAMELSSFFVFVSAIMCYITMNDKDDYSQSSATLLGRLYYDNGGNRKWMATFVQSAGFPLLFPLLFYFSTRKQHKLTNELINDSHKTKPKLSILVFLYLAFGLILTGDNLMYSYGLLYLPLSTYSLLCATQLGFNAIFSFFLNSQKFTAFIFNSIVLLTISASLLAIDADSEDQMGLSREKHIIGFFCTIGASATFSLYLSLVQLSFEKVIKRETFTVVLDMQIYPSFIATCACVVGLFASGEWKSLDEESKNYEKGMVSYVMTLLWTAVTWQISSIGMLGLIFEVSSLFSNVIGTLSLPIVPILAVIFFHDKVNGVKFIALLLAAWGFLSYVYQHYIDHKKAKTDKSQCTATLLGRFYFDKGGKSIWVATSVQSGGFPILIPLLFYSAKSINHDSSKTKTEPRSSVMIPLYLGFGLLLAVMDLLYSYGLSCLPLSTFALVCATQLAFNAVATYLINSQKFTALILNSVVVLTMSVILIALNTESEDSNLPKEKQLIGIFCALGASAMFALHHSLLQLYFVKIAKTEETYPSLLRMNFYPMLIASVVGLVGLFGSGDWRSMGREMKEFKYGGVSYVMTLVWIAVTWQIACIGMLGLIFEVSSLFSVVIGNLELTVTPILAVFVFHDKTYGVKIIAFLLAIWGFLSYIYQHYLDDQKANPDKIDDGLGLSKFISGASALGSIVFPAILKHAGVISWGALAMELSSFFVFVSAIMCYITMNDEDDYSIL</sequence>
<protein>
    <submittedName>
        <fullName evidence="9">Uncharacterized protein</fullName>
    </submittedName>
</protein>
<reference evidence="9 10" key="1">
    <citation type="journal article" date="2023" name="Life. Sci Alliance">
        <title>Evolutionary insights into 3D genome organization and epigenetic landscape of Vigna mungo.</title>
        <authorList>
            <person name="Junaid A."/>
            <person name="Singh B."/>
            <person name="Bhatia S."/>
        </authorList>
    </citation>
    <scope>NUCLEOTIDE SEQUENCE [LARGE SCALE GENOMIC DNA]</scope>
    <source>
        <strain evidence="9">Urdbean</strain>
    </source>
</reference>
<dbReference type="GO" id="GO:0005345">
    <property type="term" value="F:purine nucleobase transmembrane transporter activity"/>
    <property type="evidence" value="ECO:0007669"/>
    <property type="project" value="UniProtKB-ARBA"/>
</dbReference>
<feature type="transmembrane region" description="Helical" evidence="8">
    <location>
        <begin position="1030"/>
        <end position="1049"/>
    </location>
</feature>
<feature type="transmembrane region" description="Helical" evidence="8">
    <location>
        <begin position="769"/>
        <end position="788"/>
    </location>
</feature>
<dbReference type="EMBL" id="CP144700">
    <property type="protein sequence ID" value="WVZ25135.1"/>
    <property type="molecule type" value="Genomic_DNA"/>
</dbReference>
<feature type="transmembrane region" description="Helical" evidence="8">
    <location>
        <begin position="651"/>
        <end position="672"/>
    </location>
</feature>
<evidence type="ECO:0000313" key="10">
    <source>
        <dbReference type="Proteomes" id="UP001374535"/>
    </source>
</evidence>
<dbReference type="Pfam" id="PF04133">
    <property type="entry name" value="Vps55"/>
    <property type="match status" value="1"/>
</dbReference>
<keyword evidence="7 8" id="KW-0472">Membrane</keyword>
<dbReference type="Proteomes" id="UP001374535">
    <property type="component" value="Chromosome 1"/>
</dbReference>